<gene>
    <name evidence="1" type="ORF">L9F63_008829</name>
</gene>
<comment type="caution">
    <text evidence="1">The sequence shown here is derived from an EMBL/GenBank/DDBJ whole genome shotgun (WGS) entry which is preliminary data.</text>
</comment>
<reference evidence="1" key="2">
    <citation type="submission" date="2023-05" db="EMBL/GenBank/DDBJ databases">
        <authorList>
            <person name="Fouks B."/>
        </authorList>
    </citation>
    <scope>NUCLEOTIDE SEQUENCE</scope>
    <source>
        <strain evidence="1">Stay&amp;Tobe</strain>
        <tissue evidence="1">Testes</tissue>
    </source>
</reference>
<dbReference type="EMBL" id="JASPKZ010010680">
    <property type="protein sequence ID" value="KAJ9573792.1"/>
    <property type="molecule type" value="Genomic_DNA"/>
</dbReference>
<sequence>MKTTGNAEAQNSSSMFILKEQNGSTNGSIVKSFTLKRNGVKKEEQENHAVLQQKSATLPAVIPDSKKKITVSKK</sequence>
<feature type="non-terminal residue" evidence="1">
    <location>
        <position position="74"/>
    </location>
</feature>
<accession>A0AAD8E278</accession>
<reference evidence="1" key="1">
    <citation type="journal article" date="2023" name="IScience">
        <title>Live-bearing cockroach genome reveals convergent evolutionary mechanisms linked to viviparity in insects and beyond.</title>
        <authorList>
            <person name="Fouks B."/>
            <person name="Harrison M.C."/>
            <person name="Mikhailova A.A."/>
            <person name="Marchal E."/>
            <person name="English S."/>
            <person name="Carruthers M."/>
            <person name="Jennings E.C."/>
            <person name="Chiamaka E.L."/>
            <person name="Frigard R.A."/>
            <person name="Pippel M."/>
            <person name="Attardo G.M."/>
            <person name="Benoit J.B."/>
            <person name="Bornberg-Bauer E."/>
            <person name="Tobe S.S."/>
        </authorList>
    </citation>
    <scope>NUCLEOTIDE SEQUENCE</scope>
    <source>
        <strain evidence="1">Stay&amp;Tobe</strain>
    </source>
</reference>
<protein>
    <submittedName>
        <fullName evidence="1">Uncharacterized protein</fullName>
    </submittedName>
</protein>
<evidence type="ECO:0000313" key="1">
    <source>
        <dbReference type="EMBL" id="KAJ9573792.1"/>
    </source>
</evidence>
<dbReference type="AlphaFoldDB" id="A0AAD8E278"/>
<organism evidence="1 2">
    <name type="scientific">Diploptera punctata</name>
    <name type="common">Pacific beetle cockroach</name>
    <dbReference type="NCBI Taxonomy" id="6984"/>
    <lineage>
        <taxon>Eukaryota</taxon>
        <taxon>Metazoa</taxon>
        <taxon>Ecdysozoa</taxon>
        <taxon>Arthropoda</taxon>
        <taxon>Hexapoda</taxon>
        <taxon>Insecta</taxon>
        <taxon>Pterygota</taxon>
        <taxon>Neoptera</taxon>
        <taxon>Polyneoptera</taxon>
        <taxon>Dictyoptera</taxon>
        <taxon>Blattodea</taxon>
        <taxon>Blaberoidea</taxon>
        <taxon>Blaberidae</taxon>
        <taxon>Diplopterinae</taxon>
        <taxon>Diploptera</taxon>
    </lineage>
</organism>
<keyword evidence="2" id="KW-1185">Reference proteome</keyword>
<name>A0AAD8E278_DIPPU</name>
<evidence type="ECO:0000313" key="2">
    <source>
        <dbReference type="Proteomes" id="UP001233999"/>
    </source>
</evidence>
<proteinExistence type="predicted"/>
<dbReference type="Proteomes" id="UP001233999">
    <property type="component" value="Unassembled WGS sequence"/>
</dbReference>